<dbReference type="AlphaFoldDB" id="A0A433RS18"/>
<gene>
    <name evidence="1" type="ORF">QI30_13085</name>
</gene>
<reference evidence="1 2" key="1">
    <citation type="submission" date="2014-11" db="EMBL/GenBank/DDBJ databases">
        <title>Genome sequence and analysis of novel Kurthia sp.</title>
        <authorList>
            <person name="Lawson J.N."/>
            <person name="Gonzalez J.E."/>
            <person name="Rinauldi L."/>
            <person name="Xuan Z."/>
            <person name="Firman A."/>
            <person name="Shaddox L."/>
            <person name="Trudeau A."/>
            <person name="Shah S."/>
            <person name="Reiman D."/>
        </authorList>
    </citation>
    <scope>NUCLEOTIDE SEQUENCE [LARGE SCALE GENOMIC DNA]</scope>
    <source>
        <strain evidence="1 2">3B1D</strain>
    </source>
</reference>
<name>A0A433RS18_9BACL</name>
<protein>
    <submittedName>
        <fullName evidence="1">Uncharacterized protein</fullName>
    </submittedName>
</protein>
<dbReference type="OrthoDB" id="2455395at2"/>
<sequence length="159" mass="18446">MLYLINPQPFSETILRTLAYRFEPVYGRYIRFSDITFEDAYTRAVHQLVQLAPTRQKGEVALSIISAVEQSVKCNKITVALAIWSAEIFKTVELIFYTQEDSKNITKYIRYRKPFLYNIGYNILGESTSFIIDGVQDINEVLKHTQYYVKNLLDVGVTQ</sequence>
<keyword evidence="2" id="KW-1185">Reference proteome</keyword>
<comment type="caution">
    <text evidence="1">The sequence shown here is derived from an EMBL/GenBank/DDBJ whole genome shotgun (WGS) entry which is preliminary data.</text>
</comment>
<organism evidence="1 2">
    <name type="scientific">Candidatus Kurthia intestinigallinarum</name>
    <dbReference type="NCBI Taxonomy" id="1562256"/>
    <lineage>
        <taxon>Bacteria</taxon>
        <taxon>Bacillati</taxon>
        <taxon>Bacillota</taxon>
        <taxon>Bacilli</taxon>
        <taxon>Bacillales</taxon>
        <taxon>Caryophanaceae</taxon>
        <taxon>Kurthia</taxon>
    </lineage>
</organism>
<dbReference type="RefSeq" id="WP_126991078.1">
    <property type="nucleotide sequence ID" value="NZ_JTFC01000032.1"/>
</dbReference>
<dbReference type="Proteomes" id="UP000288623">
    <property type="component" value="Unassembled WGS sequence"/>
</dbReference>
<accession>A0A433RS18</accession>
<proteinExistence type="predicted"/>
<evidence type="ECO:0000313" key="2">
    <source>
        <dbReference type="Proteomes" id="UP000288623"/>
    </source>
</evidence>
<dbReference type="EMBL" id="JTFC01000032">
    <property type="protein sequence ID" value="RUS54346.1"/>
    <property type="molecule type" value="Genomic_DNA"/>
</dbReference>
<evidence type="ECO:0000313" key="1">
    <source>
        <dbReference type="EMBL" id="RUS54346.1"/>
    </source>
</evidence>